<accession>C6TJU9</accession>
<protein>
    <submittedName>
        <fullName evidence="1">Uncharacterized protein</fullName>
    </submittedName>
</protein>
<organism evidence="1">
    <name type="scientific">Glycine max</name>
    <name type="common">Soybean</name>
    <name type="synonym">Glycine hispida</name>
    <dbReference type="NCBI Taxonomy" id="3847"/>
    <lineage>
        <taxon>Eukaryota</taxon>
        <taxon>Viridiplantae</taxon>
        <taxon>Streptophyta</taxon>
        <taxon>Embryophyta</taxon>
        <taxon>Tracheophyta</taxon>
        <taxon>Spermatophyta</taxon>
        <taxon>Magnoliopsida</taxon>
        <taxon>eudicotyledons</taxon>
        <taxon>Gunneridae</taxon>
        <taxon>Pentapetalae</taxon>
        <taxon>rosids</taxon>
        <taxon>fabids</taxon>
        <taxon>Fabales</taxon>
        <taxon>Fabaceae</taxon>
        <taxon>Papilionoideae</taxon>
        <taxon>50 kb inversion clade</taxon>
        <taxon>NPAAA clade</taxon>
        <taxon>indigoferoid/millettioid clade</taxon>
        <taxon>Phaseoleae</taxon>
        <taxon>Glycine</taxon>
        <taxon>Glycine subgen. Soja</taxon>
    </lineage>
</organism>
<reference evidence="1" key="1">
    <citation type="submission" date="2009-08" db="EMBL/GenBank/DDBJ databases">
        <authorList>
            <person name="Cheung F."/>
            <person name="Xiao Y."/>
            <person name="Chan A."/>
            <person name="Moskal W."/>
            <person name="Town C.D."/>
        </authorList>
    </citation>
    <scope>NUCLEOTIDE SEQUENCE</scope>
</reference>
<proteinExistence type="evidence at transcript level"/>
<evidence type="ECO:0000313" key="1">
    <source>
        <dbReference type="EMBL" id="ACU23189.1"/>
    </source>
</evidence>
<sequence>MSKSTIRLKIHSFSSPIINLLSRLWKVPKGIRTHNWGWNSIPFHRELIF</sequence>
<name>C6TJU9_SOYBN</name>
<dbReference type="EMBL" id="BT097949">
    <property type="protein sequence ID" value="ACU23189.1"/>
    <property type="molecule type" value="mRNA"/>
</dbReference>
<dbReference type="AlphaFoldDB" id="C6TJU9"/>